<dbReference type="PANTHER" id="PTHR46246:SF1">
    <property type="entry name" value="GUANOSINE-3',5'-BIS(DIPHOSPHATE) 3'-PYROPHOSPHOHYDROLASE MESH1"/>
    <property type="match status" value="1"/>
</dbReference>
<evidence type="ECO:0000259" key="13">
    <source>
        <dbReference type="PROSITE" id="PS51831"/>
    </source>
</evidence>
<dbReference type="EC" id="3.1.7.2" evidence="5"/>
<proteinExistence type="inferred from homology"/>
<evidence type="ECO:0000256" key="5">
    <source>
        <dbReference type="ARBA" id="ARBA00024387"/>
    </source>
</evidence>
<sequence>MSGEGDDNIDASRTACAESLLNFDYETVKPSCPFSVNSDPSLLLLRCAHFAAVKHTTERRKDPQRTPYINHPLGVAHILAEEGGVTDIKVLMAAMLHDTVEDTDTSFEEIEEFFGADVRKIVSEVTDDIRLPAVERKQKQILNARKASYEAKLVKLADKLYNLRDINRVYPVGWTEDRVQAYFDWSYEVYCGLKGTNAALEQKLEEVFAARRQLSNDEKPREWSERLEISLKCKDSQPVLLIICVAASRGGASSPVKHHSEQDGLSAELHVADEKPRIVLEDAKPVIDHHGADKDLTRGRSSDNGLHGGHHRRTNRQGGNSASFGESVMAIIGNLMRDNGLGGGTGVNADVEFSSEFGRTMNSVLIIMRNQANALLHLLRALAPLDRVLADNNWRSAQTAMMRQGTASTFNIIMDILLQIVRGLTRLIGGSTEGVLAAIGVIFVTANGIVEANRVKYLNDYDYRWPDTMTKNSATASTVFTFFCALSCLIDGGITAWKSTRNG</sequence>
<keyword evidence="15" id="KW-1185">Reference proteome</keyword>
<evidence type="ECO:0000256" key="9">
    <source>
        <dbReference type="ARBA" id="ARBA00041464"/>
    </source>
</evidence>
<dbReference type="PANTHER" id="PTHR46246">
    <property type="entry name" value="GUANOSINE-3',5'-BIS(DIPHOSPHATE) 3'-PYROPHOSPHOHYDROLASE MESH1"/>
    <property type="match status" value="1"/>
</dbReference>
<dbReference type="GO" id="GO:0046872">
    <property type="term" value="F:metal ion binding"/>
    <property type="evidence" value="ECO:0007669"/>
    <property type="project" value="UniProtKB-KW"/>
</dbReference>
<dbReference type="PROSITE" id="PS51831">
    <property type="entry name" value="HD"/>
    <property type="match status" value="1"/>
</dbReference>
<dbReference type="Gene3D" id="1.10.3210.10">
    <property type="entry name" value="Hypothetical protein af1432"/>
    <property type="match status" value="1"/>
</dbReference>
<evidence type="ECO:0000256" key="7">
    <source>
        <dbReference type="ARBA" id="ARBA00038354"/>
    </source>
</evidence>
<evidence type="ECO:0000256" key="2">
    <source>
        <dbReference type="ARBA" id="ARBA00022723"/>
    </source>
</evidence>
<organism evidence="14">
    <name type="scientific">Notodromas monacha</name>
    <dbReference type="NCBI Taxonomy" id="399045"/>
    <lineage>
        <taxon>Eukaryota</taxon>
        <taxon>Metazoa</taxon>
        <taxon>Ecdysozoa</taxon>
        <taxon>Arthropoda</taxon>
        <taxon>Crustacea</taxon>
        <taxon>Oligostraca</taxon>
        <taxon>Ostracoda</taxon>
        <taxon>Podocopa</taxon>
        <taxon>Podocopida</taxon>
        <taxon>Cypridocopina</taxon>
        <taxon>Cypridoidea</taxon>
        <taxon>Cyprididae</taxon>
        <taxon>Notodromas</taxon>
    </lineage>
</organism>
<dbReference type="SUPFAM" id="SSF109604">
    <property type="entry name" value="HD-domain/PDEase-like"/>
    <property type="match status" value="1"/>
</dbReference>
<comment type="cofactor">
    <cofactor evidence="1">
        <name>Mn(2+)</name>
        <dbReference type="ChEBI" id="CHEBI:29035"/>
    </cofactor>
</comment>
<gene>
    <name evidence="14" type="ORF">NMOB1V02_LOCUS1781</name>
</gene>
<name>A0A7R9BGP9_9CRUS</name>
<accession>A0A7R9BGP9</accession>
<dbReference type="Pfam" id="PF13328">
    <property type="entry name" value="HD_4"/>
    <property type="match status" value="1"/>
</dbReference>
<evidence type="ECO:0000313" key="14">
    <source>
        <dbReference type="EMBL" id="CAD7273918.1"/>
    </source>
</evidence>
<evidence type="ECO:0000256" key="11">
    <source>
        <dbReference type="ARBA" id="ARBA00047968"/>
    </source>
</evidence>
<evidence type="ECO:0000313" key="15">
    <source>
        <dbReference type="Proteomes" id="UP000678499"/>
    </source>
</evidence>
<dbReference type="InterPro" id="IPR003607">
    <property type="entry name" value="HD/PDEase_dom"/>
</dbReference>
<dbReference type="OrthoDB" id="430679at2759"/>
<dbReference type="InterPro" id="IPR006674">
    <property type="entry name" value="HD_domain"/>
</dbReference>
<evidence type="ECO:0000256" key="8">
    <source>
        <dbReference type="ARBA" id="ARBA00040793"/>
    </source>
</evidence>
<evidence type="ECO:0000256" key="6">
    <source>
        <dbReference type="ARBA" id="ARBA00037781"/>
    </source>
</evidence>
<evidence type="ECO:0000256" key="1">
    <source>
        <dbReference type="ARBA" id="ARBA00001936"/>
    </source>
</evidence>
<evidence type="ECO:0000256" key="10">
    <source>
        <dbReference type="ARBA" id="ARBA00041770"/>
    </source>
</evidence>
<dbReference type="InterPro" id="IPR052194">
    <property type="entry name" value="MESH1"/>
</dbReference>
<dbReference type="EMBL" id="CAJPEX010000187">
    <property type="protein sequence ID" value="CAG0914070.1"/>
    <property type="molecule type" value="Genomic_DNA"/>
</dbReference>
<evidence type="ECO:0000256" key="4">
    <source>
        <dbReference type="ARBA" id="ARBA00023211"/>
    </source>
</evidence>
<keyword evidence="3" id="KW-0378">Hydrolase</keyword>
<comment type="similarity">
    <text evidence="7">Belongs to the MESH1 family.</text>
</comment>
<feature type="region of interest" description="Disordered" evidence="12">
    <location>
        <begin position="289"/>
        <end position="322"/>
    </location>
</feature>
<reference evidence="14" key="1">
    <citation type="submission" date="2020-11" db="EMBL/GenBank/DDBJ databases">
        <authorList>
            <person name="Tran Van P."/>
        </authorList>
    </citation>
    <scope>NUCLEOTIDE SEQUENCE</scope>
</reference>
<evidence type="ECO:0000256" key="12">
    <source>
        <dbReference type="SAM" id="MobiDB-lite"/>
    </source>
</evidence>
<dbReference type="SMART" id="SM00471">
    <property type="entry name" value="HDc"/>
    <property type="match status" value="1"/>
</dbReference>
<dbReference type="EMBL" id="OA882224">
    <property type="protein sequence ID" value="CAD7273918.1"/>
    <property type="molecule type" value="Genomic_DNA"/>
</dbReference>
<feature type="domain" description="HD" evidence="13">
    <location>
        <begin position="68"/>
        <end position="163"/>
    </location>
</feature>
<keyword evidence="4" id="KW-0464">Manganese</keyword>
<evidence type="ECO:0000256" key="3">
    <source>
        <dbReference type="ARBA" id="ARBA00022801"/>
    </source>
</evidence>
<dbReference type="Proteomes" id="UP000678499">
    <property type="component" value="Unassembled WGS sequence"/>
</dbReference>
<dbReference type="GO" id="GO:0008893">
    <property type="term" value="F:guanosine-3',5'-bis(diphosphate) 3'-diphosphatase activity"/>
    <property type="evidence" value="ECO:0007669"/>
    <property type="project" value="UniProtKB-EC"/>
</dbReference>
<protein>
    <recommendedName>
        <fullName evidence="8">Guanosine-3',5'-bis(diphosphate) 3'-pyrophosphohydrolase MESH1</fullName>
        <ecNumber evidence="5">3.1.7.2</ecNumber>
    </recommendedName>
    <alternativeName>
        <fullName evidence="9">Metazoan SpoT homolog 1</fullName>
    </alternativeName>
    <alternativeName>
        <fullName evidence="10">Penta-phosphate guanosine-3'-pyrophosphohydrolase</fullName>
    </alternativeName>
</protein>
<comment type="function">
    <text evidence="6">ppGpp hydrolyzing enzyme involved in starvation response.</text>
</comment>
<feature type="compositionally biased region" description="Basic and acidic residues" evidence="12">
    <location>
        <begin position="289"/>
        <end position="301"/>
    </location>
</feature>
<dbReference type="CDD" id="cd00077">
    <property type="entry name" value="HDc"/>
    <property type="match status" value="1"/>
</dbReference>
<dbReference type="AlphaFoldDB" id="A0A7R9BGP9"/>
<dbReference type="FunFam" id="1.10.3210.10:FF:000012">
    <property type="entry name" value="HD domain containing 3"/>
    <property type="match status" value="1"/>
</dbReference>
<comment type="catalytic activity">
    <reaction evidence="11">
        <text>guanosine 3',5'-bis(diphosphate) + H2O = GDP + diphosphate + H(+)</text>
        <dbReference type="Rhea" id="RHEA:14253"/>
        <dbReference type="ChEBI" id="CHEBI:15377"/>
        <dbReference type="ChEBI" id="CHEBI:15378"/>
        <dbReference type="ChEBI" id="CHEBI:33019"/>
        <dbReference type="ChEBI" id="CHEBI:58189"/>
        <dbReference type="ChEBI" id="CHEBI:77828"/>
        <dbReference type="EC" id="3.1.7.2"/>
    </reaction>
</comment>
<keyword evidence="2" id="KW-0479">Metal-binding</keyword>